<reference evidence="1 2" key="1">
    <citation type="submission" date="2019-03" db="EMBL/GenBank/DDBJ databases">
        <title>First draft genome of Liparis tanakae, snailfish: a comprehensive survey of snailfish specific genes.</title>
        <authorList>
            <person name="Kim W."/>
            <person name="Song I."/>
            <person name="Jeong J.-H."/>
            <person name="Kim D."/>
            <person name="Kim S."/>
            <person name="Ryu S."/>
            <person name="Song J.Y."/>
            <person name="Lee S.K."/>
        </authorList>
    </citation>
    <scope>NUCLEOTIDE SEQUENCE [LARGE SCALE GENOMIC DNA]</scope>
    <source>
        <tissue evidence="1">Muscle</tissue>
    </source>
</reference>
<evidence type="ECO:0000313" key="1">
    <source>
        <dbReference type="EMBL" id="TNN58646.1"/>
    </source>
</evidence>
<dbReference type="Proteomes" id="UP000314294">
    <property type="component" value="Unassembled WGS sequence"/>
</dbReference>
<protein>
    <submittedName>
        <fullName evidence="1">Uncharacterized protein</fullName>
    </submittedName>
</protein>
<dbReference type="AlphaFoldDB" id="A0A4Z2GYN9"/>
<accession>A0A4Z2GYN9</accession>
<sequence>MLLAFSMPGEPAVVALRCLMAAAWPGWSRLQPLEKDRSTICLWPSEPIPGVGGDVVPQCHKGDFKVVTSEMGSVRRPLYPQARRRLIMTPNLPMTIRRCFSRVNTSFFGSNTFCVDFFTSP</sequence>
<name>A0A4Z2GYN9_9TELE</name>
<comment type="caution">
    <text evidence="1">The sequence shown here is derived from an EMBL/GenBank/DDBJ whole genome shotgun (WGS) entry which is preliminary data.</text>
</comment>
<dbReference type="EMBL" id="SRLO01000374">
    <property type="protein sequence ID" value="TNN58646.1"/>
    <property type="molecule type" value="Genomic_DNA"/>
</dbReference>
<keyword evidence="2" id="KW-1185">Reference proteome</keyword>
<proteinExistence type="predicted"/>
<organism evidence="1 2">
    <name type="scientific">Liparis tanakae</name>
    <name type="common">Tanaka's snailfish</name>
    <dbReference type="NCBI Taxonomy" id="230148"/>
    <lineage>
        <taxon>Eukaryota</taxon>
        <taxon>Metazoa</taxon>
        <taxon>Chordata</taxon>
        <taxon>Craniata</taxon>
        <taxon>Vertebrata</taxon>
        <taxon>Euteleostomi</taxon>
        <taxon>Actinopterygii</taxon>
        <taxon>Neopterygii</taxon>
        <taxon>Teleostei</taxon>
        <taxon>Neoteleostei</taxon>
        <taxon>Acanthomorphata</taxon>
        <taxon>Eupercaria</taxon>
        <taxon>Perciformes</taxon>
        <taxon>Cottioidei</taxon>
        <taxon>Cottales</taxon>
        <taxon>Liparidae</taxon>
        <taxon>Liparis</taxon>
    </lineage>
</organism>
<gene>
    <name evidence="1" type="ORF">EYF80_031149</name>
</gene>
<evidence type="ECO:0000313" key="2">
    <source>
        <dbReference type="Proteomes" id="UP000314294"/>
    </source>
</evidence>